<evidence type="ECO:0000256" key="2">
    <source>
        <dbReference type="ARBA" id="ARBA00022692"/>
    </source>
</evidence>
<evidence type="ECO:0000256" key="1">
    <source>
        <dbReference type="ARBA" id="ARBA00004141"/>
    </source>
</evidence>
<name>A0A7W1WUZ4_9BACL</name>
<dbReference type="Pfam" id="PF04893">
    <property type="entry name" value="Yip1"/>
    <property type="match status" value="1"/>
</dbReference>
<proteinExistence type="predicted"/>
<gene>
    <name evidence="7" type="ORF">H1191_18875</name>
</gene>
<dbReference type="RefSeq" id="WP_181754664.1">
    <property type="nucleotide sequence ID" value="NZ_JACEIQ010000030.1"/>
</dbReference>
<reference evidence="7 8" key="1">
    <citation type="submission" date="2020-07" db="EMBL/GenBank/DDBJ databases">
        <authorList>
            <person name="Feng H."/>
        </authorList>
    </citation>
    <scope>NUCLEOTIDE SEQUENCE [LARGE SCALE GENOMIC DNA]</scope>
    <source>
        <strain evidence="8">s-10</strain>
    </source>
</reference>
<protein>
    <submittedName>
        <fullName evidence="7">YIP1 family protein</fullName>
    </submittedName>
</protein>
<feature type="transmembrane region" description="Helical" evidence="5">
    <location>
        <begin position="59"/>
        <end position="86"/>
    </location>
</feature>
<evidence type="ECO:0000256" key="3">
    <source>
        <dbReference type="ARBA" id="ARBA00022989"/>
    </source>
</evidence>
<keyword evidence="4 5" id="KW-0472">Membrane</keyword>
<dbReference type="AlphaFoldDB" id="A0A7W1WUZ4"/>
<feature type="transmembrane region" description="Helical" evidence="5">
    <location>
        <begin position="180"/>
        <end position="204"/>
    </location>
</feature>
<evidence type="ECO:0000313" key="7">
    <source>
        <dbReference type="EMBL" id="MBA4496331.1"/>
    </source>
</evidence>
<dbReference type="Proteomes" id="UP000535491">
    <property type="component" value="Unassembled WGS sequence"/>
</dbReference>
<feature type="transmembrane region" description="Helical" evidence="5">
    <location>
        <begin position="107"/>
        <end position="129"/>
    </location>
</feature>
<keyword evidence="2 5" id="KW-0812">Transmembrane</keyword>
<sequence>MIEKYHTPWLSIWMNPKQTVRWILESNKKTVLLILLFGLAINLENSSLQSPGDTLSLSTILLLGIIFSPLSGYIFVWITAFLFTIAGKWLGGVGEWKQVRKVVEWSSIFYIASLIITLLEIILLGNEFFQSTQPTLENSMFLSVLFLILYTLQLAIFVWWVVFLVIALSEIHAFSYLKGFFTLFISLLLVVLFNVFIFLFLMIFK</sequence>
<dbReference type="EMBL" id="JACEIQ010000030">
    <property type="protein sequence ID" value="MBA4496331.1"/>
    <property type="molecule type" value="Genomic_DNA"/>
</dbReference>
<comment type="caution">
    <text evidence="7">The sequence shown here is derived from an EMBL/GenBank/DDBJ whole genome shotgun (WGS) entry which is preliminary data.</text>
</comment>
<evidence type="ECO:0000256" key="4">
    <source>
        <dbReference type="ARBA" id="ARBA00023136"/>
    </source>
</evidence>
<evidence type="ECO:0000313" key="8">
    <source>
        <dbReference type="Proteomes" id="UP000535491"/>
    </source>
</evidence>
<dbReference type="GO" id="GO:0016020">
    <property type="term" value="C:membrane"/>
    <property type="evidence" value="ECO:0007669"/>
    <property type="project" value="UniProtKB-SubCell"/>
</dbReference>
<organism evidence="7 8">
    <name type="scientific">Paenactinomyces guangxiensis</name>
    <dbReference type="NCBI Taxonomy" id="1490290"/>
    <lineage>
        <taxon>Bacteria</taxon>
        <taxon>Bacillati</taxon>
        <taxon>Bacillota</taxon>
        <taxon>Bacilli</taxon>
        <taxon>Bacillales</taxon>
        <taxon>Thermoactinomycetaceae</taxon>
        <taxon>Paenactinomyces</taxon>
    </lineage>
</organism>
<evidence type="ECO:0000256" key="5">
    <source>
        <dbReference type="SAM" id="Phobius"/>
    </source>
</evidence>
<feature type="domain" description="Yip1" evidence="6">
    <location>
        <begin position="12"/>
        <end position="195"/>
    </location>
</feature>
<feature type="transmembrane region" description="Helical" evidence="5">
    <location>
        <begin position="141"/>
        <end position="168"/>
    </location>
</feature>
<keyword evidence="3 5" id="KW-1133">Transmembrane helix</keyword>
<accession>A0A7W1WUZ4</accession>
<dbReference type="InterPro" id="IPR006977">
    <property type="entry name" value="Yip1_dom"/>
</dbReference>
<evidence type="ECO:0000259" key="6">
    <source>
        <dbReference type="Pfam" id="PF04893"/>
    </source>
</evidence>
<keyword evidence="8" id="KW-1185">Reference proteome</keyword>
<comment type="subcellular location">
    <subcellularLocation>
        <location evidence="1">Membrane</location>
        <topology evidence="1">Multi-pass membrane protein</topology>
    </subcellularLocation>
</comment>